<evidence type="ECO:0000256" key="8">
    <source>
        <dbReference type="PROSITE-ProRule" id="PRU01360"/>
    </source>
</evidence>
<comment type="subcellular location">
    <subcellularLocation>
        <location evidence="1 8">Cell outer membrane</location>
        <topology evidence="1 8">Multi-pass membrane protein</topology>
    </subcellularLocation>
</comment>
<feature type="domain" description="TonB-dependent receptor plug" evidence="11">
    <location>
        <begin position="163"/>
        <end position="250"/>
    </location>
</feature>
<keyword evidence="4 8" id="KW-0812">Transmembrane</keyword>
<evidence type="ECO:0000259" key="11">
    <source>
        <dbReference type="Pfam" id="PF07715"/>
    </source>
</evidence>
<feature type="signal peptide" evidence="10">
    <location>
        <begin position="1"/>
        <end position="19"/>
    </location>
</feature>
<dbReference type="Pfam" id="PF14905">
    <property type="entry name" value="OMP_b-brl_3"/>
    <property type="match status" value="1"/>
</dbReference>
<keyword evidence="5 10" id="KW-0732">Signal</keyword>
<keyword evidence="14" id="KW-1185">Reference proteome</keyword>
<keyword evidence="6 8" id="KW-0472">Membrane</keyword>
<evidence type="ECO:0000256" key="4">
    <source>
        <dbReference type="ARBA" id="ARBA00022692"/>
    </source>
</evidence>
<dbReference type="PANTHER" id="PTHR30069:SF29">
    <property type="entry name" value="HEMOGLOBIN AND HEMOGLOBIN-HAPTOGLOBIN-BINDING PROTEIN 1-RELATED"/>
    <property type="match status" value="1"/>
</dbReference>
<evidence type="ECO:0000256" key="1">
    <source>
        <dbReference type="ARBA" id="ARBA00004571"/>
    </source>
</evidence>
<dbReference type="Gene3D" id="2.40.170.20">
    <property type="entry name" value="TonB-dependent receptor, beta-barrel domain"/>
    <property type="match status" value="1"/>
</dbReference>
<dbReference type="EMBL" id="JASHIF010000007">
    <property type="protein sequence ID" value="MDI9859189.1"/>
    <property type="molecule type" value="Genomic_DNA"/>
</dbReference>
<evidence type="ECO:0000256" key="2">
    <source>
        <dbReference type="ARBA" id="ARBA00022448"/>
    </source>
</evidence>
<evidence type="ECO:0000256" key="5">
    <source>
        <dbReference type="ARBA" id="ARBA00022729"/>
    </source>
</evidence>
<evidence type="ECO:0000256" key="10">
    <source>
        <dbReference type="SAM" id="SignalP"/>
    </source>
</evidence>
<dbReference type="RefSeq" id="WP_283344185.1">
    <property type="nucleotide sequence ID" value="NZ_JASHIF010000007.1"/>
</dbReference>
<dbReference type="InterPro" id="IPR041700">
    <property type="entry name" value="OMP_b-brl_3"/>
</dbReference>
<evidence type="ECO:0000256" key="3">
    <source>
        <dbReference type="ARBA" id="ARBA00022452"/>
    </source>
</evidence>
<evidence type="ECO:0000313" key="13">
    <source>
        <dbReference type="EMBL" id="MDI9859189.1"/>
    </source>
</evidence>
<name>A0ABT6Y6K1_9BACT</name>
<reference evidence="13 14" key="1">
    <citation type="submission" date="2023-05" db="EMBL/GenBank/DDBJ databases">
        <title>Novel species of genus Flectobacillus isolated from stream in China.</title>
        <authorList>
            <person name="Lu H."/>
        </authorList>
    </citation>
    <scope>NUCLEOTIDE SEQUENCE [LARGE SCALE GENOMIC DNA]</scope>
    <source>
        <strain evidence="13 14">KCTC 42575</strain>
    </source>
</reference>
<dbReference type="Proteomes" id="UP001236507">
    <property type="component" value="Unassembled WGS sequence"/>
</dbReference>
<comment type="similarity">
    <text evidence="8">Belongs to the TonB-dependent receptor family.</text>
</comment>
<dbReference type="PROSITE" id="PS52016">
    <property type="entry name" value="TONB_DEPENDENT_REC_3"/>
    <property type="match status" value="1"/>
</dbReference>
<organism evidence="13 14">
    <name type="scientific">Flectobacillus roseus</name>
    <dbReference type="NCBI Taxonomy" id="502259"/>
    <lineage>
        <taxon>Bacteria</taxon>
        <taxon>Pseudomonadati</taxon>
        <taxon>Bacteroidota</taxon>
        <taxon>Cytophagia</taxon>
        <taxon>Cytophagales</taxon>
        <taxon>Flectobacillaceae</taxon>
        <taxon>Flectobacillus</taxon>
    </lineage>
</organism>
<dbReference type="InterPro" id="IPR036942">
    <property type="entry name" value="Beta-barrel_TonB_sf"/>
</dbReference>
<evidence type="ECO:0000256" key="7">
    <source>
        <dbReference type="ARBA" id="ARBA00023237"/>
    </source>
</evidence>
<dbReference type="InterPro" id="IPR037066">
    <property type="entry name" value="Plug_dom_sf"/>
</dbReference>
<comment type="caution">
    <text evidence="13">The sequence shown here is derived from an EMBL/GenBank/DDBJ whole genome shotgun (WGS) entry which is preliminary data.</text>
</comment>
<sequence>MKSLFTFLAFVITIQLAQAQFPGAGAEGQGRQRTANENNAVANPAPKGNAKITGYVIDSAATQAVEFANIALFNKATNKIIDGAVADDKGKFTMKGLAPGDYKIQISFVGFINKTIDDIKLKKGDDLDLGVIKLNPQMKMLQEVTVTGQKALIEEKVDRLVFNAEKDLTSKGGDASDVLKKVPMLTVDLDGNVSLRGSSNIRVLINNKPSTIMASSVADALKQIPADMIKTVEVITSPSAKYDAEGSGGIINIITKKTTLEGLTLNVDSGVGNRSSNLGLNGNYRKGKLGVSLSGFGRAFYNPASGTLTQSTLQGGSTITTKQNTDAQDNGLFGQYTLGFDYDLAKNQSLSASARFGVRNFKRDQTQATSIFADEALKSTSLRGINSQDLSNSVDLNIDYLHTFKPQQEWSISTQYSQNNLTNNFTSDLLGTGNNILSRQKNINLNTNKEFTVQTDYTTPLTKNQLLEFGVKGIFRQVNSNYEYLAATGNSSIYYNDATRPAGLLNYQQNVAAGYLSYTYTTNNKYTFKVGSRYEYTSITANDAKSTISIPDYSNLVPSINVSKTFAGTTLKAAYNRRIQRPGLQQLNPNFNAANPQDIRIGNPNLSPELTDNFELGASTNINKTYINASVFARQTNNSISQIRVLSDTLSGALITTYQNIGKQQNYGANVFANIFITPKWSLNGGVDLLHTYLEGQAQSLSGTSYTTSNSGFVVSGRIMTSLSLTNGWGIQGFGFFRGPQIQLQGSQSGFRMYSLGIKKDLPNQKGSIGIAAENFMTNGFVMATNLNSETFKQTSENKIYNSSVKLTFSYKIGKMSFSSPKKTKSVSNDDVKGDGGGDNSGGGQAAPASGGNSGNRPR</sequence>
<keyword evidence="7 8" id="KW-0998">Cell outer membrane</keyword>
<keyword evidence="13" id="KW-0675">Receptor</keyword>
<dbReference type="Gene3D" id="2.60.40.1120">
    <property type="entry name" value="Carboxypeptidase-like, regulatory domain"/>
    <property type="match status" value="1"/>
</dbReference>
<feature type="chain" id="PRO_5047138147" evidence="10">
    <location>
        <begin position="20"/>
        <end position="859"/>
    </location>
</feature>
<evidence type="ECO:0000313" key="14">
    <source>
        <dbReference type="Proteomes" id="UP001236507"/>
    </source>
</evidence>
<proteinExistence type="inferred from homology"/>
<accession>A0ABT6Y6K1</accession>
<feature type="domain" description="Outer membrane protein beta-barrel" evidence="12">
    <location>
        <begin position="402"/>
        <end position="811"/>
    </location>
</feature>
<evidence type="ECO:0000256" key="6">
    <source>
        <dbReference type="ARBA" id="ARBA00023136"/>
    </source>
</evidence>
<protein>
    <submittedName>
        <fullName evidence="13">TonB-dependent receptor</fullName>
    </submittedName>
</protein>
<keyword evidence="3 8" id="KW-1134">Transmembrane beta strand</keyword>
<gene>
    <name evidence="13" type="ORF">QM524_08220</name>
</gene>
<dbReference type="Pfam" id="PF07715">
    <property type="entry name" value="Plug"/>
    <property type="match status" value="1"/>
</dbReference>
<dbReference type="Gene3D" id="2.170.130.10">
    <property type="entry name" value="TonB-dependent receptor, plug domain"/>
    <property type="match status" value="1"/>
</dbReference>
<dbReference type="InterPro" id="IPR008969">
    <property type="entry name" value="CarboxyPept-like_regulatory"/>
</dbReference>
<evidence type="ECO:0000256" key="9">
    <source>
        <dbReference type="SAM" id="MobiDB-lite"/>
    </source>
</evidence>
<dbReference type="Pfam" id="PF13620">
    <property type="entry name" value="CarboxypepD_reg"/>
    <property type="match status" value="1"/>
</dbReference>
<dbReference type="InterPro" id="IPR039426">
    <property type="entry name" value="TonB-dep_rcpt-like"/>
</dbReference>
<dbReference type="SUPFAM" id="SSF49464">
    <property type="entry name" value="Carboxypeptidase regulatory domain-like"/>
    <property type="match status" value="1"/>
</dbReference>
<dbReference type="PANTHER" id="PTHR30069">
    <property type="entry name" value="TONB-DEPENDENT OUTER MEMBRANE RECEPTOR"/>
    <property type="match status" value="1"/>
</dbReference>
<dbReference type="InterPro" id="IPR012910">
    <property type="entry name" value="Plug_dom"/>
</dbReference>
<feature type="region of interest" description="Disordered" evidence="9">
    <location>
        <begin position="818"/>
        <end position="859"/>
    </location>
</feature>
<dbReference type="SUPFAM" id="SSF56935">
    <property type="entry name" value="Porins"/>
    <property type="match status" value="1"/>
</dbReference>
<evidence type="ECO:0000259" key="12">
    <source>
        <dbReference type="Pfam" id="PF14905"/>
    </source>
</evidence>
<keyword evidence="2 8" id="KW-0813">Transport</keyword>